<dbReference type="Gene3D" id="1.10.168.10">
    <property type="entry name" value="Phosducin, domain 2"/>
    <property type="match status" value="1"/>
</dbReference>
<dbReference type="AlphaFoldDB" id="A0A8K0K2M7"/>
<name>A0A8K0K2M7_LADFU</name>
<dbReference type="PRINTS" id="PR00677">
    <property type="entry name" value="PHOSDUCIN"/>
</dbReference>
<dbReference type="Gene3D" id="3.40.30.10">
    <property type="entry name" value="Glutaredoxin"/>
    <property type="match status" value="1"/>
</dbReference>
<evidence type="ECO:0000313" key="5">
    <source>
        <dbReference type="EMBL" id="KAG8224833.1"/>
    </source>
</evidence>
<dbReference type="GO" id="GO:0008277">
    <property type="term" value="P:regulation of G protein-coupled receptor signaling pathway"/>
    <property type="evidence" value="ECO:0007669"/>
    <property type="project" value="InterPro"/>
</dbReference>
<accession>A0A8K0K2M7</accession>
<proteinExistence type="inferred from homology"/>
<dbReference type="InterPro" id="IPR023196">
    <property type="entry name" value="Phosducin_N_dom_sf"/>
</dbReference>
<protein>
    <recommendedName>
        <fullName evidence="4">Phosducin domain-containing protein</fullName>
    </recommendedName>
</protein>
<dbReference type="InterPro" id="IPR024253">
    <property type="entry name" value="Phosducin_thioredoxin-like_dom"/>
</dbReference>
<dbReference type="PANTHER" id="PTHR46052">
    <property type="entry name" value="PHOSDUCIN-LIKE PROTEIN"/>
    <property type="match status" value="1"/>
</dbReference>
<evidence type="ECO:0000313" key="6">
    <source>
        <dbReference type="Proteomes" id="UP000792457"/>
    </source>
</evidence>
<comment type="caution">
    <text evidence="5">The sequence shown here is derived from an EMBL/GenBank/DDBJ whole genome shotgun (WGS) entry which is preliminary data.</text>
</comment>
<feature type="region of interest" description="Disordered" evidence="3">
    <location>
        <begin position="272"/>
        <end position="291"/>
    </location>
</feature>
<dbReference type="InterPro" id="IPR036249">
    <property type="entry name" value="Thioredoxin-like_sf"/>
</dbReference>
<feature type="domain" description="Phosducin" evidence="4">
    <location>
        <begin position="51"/>
        <end position="272"/>
    </location>
</feature>
<dbReference type="InterPro" id="IPR051499">
    <property type="entry name" value="Phosducin-like_reg"/>
</dbReference>
<evidence type="ECO:0000259" key="4">
    <source>
        <dbReference type="Pfam" id="PF02114"/>
    </source>
</evidence>
<gene>
    <name evidence="5" type="ORF">J437_LFUL002280</name>
</gene>
<dbReference type="Proteomes" id="UP000792457">
    <property type="component" value="Unassembled WGS sequence"/>
</dbReference>
<sequence length="291" mass="32330">MATLEDKILGEKNEYYCSSSSEGEDDDEESENKDEIGADAATMAGKSAEISKWSGTASNTGPKGVITDWQKFKELERQKLEDERSERLELIKKLSITCQSALDEEKAKAEAGNVLDPDLKELLSDKFLQEYMQKRMNEMLSHASGMPKFGKVLSLASGQEFLDAVDKEHKSVTIIVHIYEDKIQGCEAMNGCLIHLSQKYNEVKFCKMKGSMAGLSQHFKVSGVPALLVYKGGQLVGNFVRLTDELGDDFFSCDVEGFLVEHGMIPDKTCVPQISQQTGREEDDDSDLSLE</sequence>
<feature type="compositionally biased region" description="Acidic residues" evidence="3">
    <location>
        <begin position="281"/>
        <end position="291"/>
    </location>
</feature>
<evidence type="ECO:0000256" key="2">
    <source>
        <dbReference type="ARBA" id="ARBA00022553"/>
    </source>
</evidence>
<reference evidence="5" key="2">
    <citation type="submission" date="2017-10" db="EMBL/GenBank/DDBJ databases">
        <title>Ladona fulva Genome sequencing and assembly.</title>
        <authorList>
            <person name="Murali S."/>
            <person name="Richards S."/>
            <person name="Bandaranaike D."/>
            <person name="Bellair M."/>
            <person name="Blankenburg K."/>
            <person name="Chao H."/>
            <person name="Dinh H."/>
            <person name="Doddapaneni H."/>
            <person name="Dugan-Rocha S."/>
            <person name="Elkadiri S."/>
            <person name="Gnanaolivu R."/>
            <person name="Hernandez B."/>
            <person name="Skinner E."/>
            <person name="Javaid M."/>
            <person name="Lee S."/>
            <person name="Li M."/>
            <person name="Ming W."/>
            <person name="Munidasa M."/>
            <person name="Muniz J."/>
            <person name="Nguyen L."/>
            <person name="Hughes D."/>
            <person name="Osuji N."/>
            <person name="Pu L.-L."/>
            <person name="Puazo M."/>
            <person name="Qu C."/>
            <person name="Quiroz J."/>
            <person name="Raj R."/>
            <person name="Weissenberger G."/>
            <person name="Xin Y."/>
            <person name="Zou X."/>
            <person name="Han Y."/>
            <person name="Worley K."/>
            <person name="Muzny D."/>
            <person name="Gibbs R."/>
        </authorList>
    </citation>
    <scope>NUCLEOTIDE SEQUENCE</scope>
    <source>
        <strain evidence="5">Sampled in the wild</strain>
    </source>
</reference>
<feature type="region of interest" description="Disordered" evidence="3">
    <location>
        <begin position="1"/>
        <end position="35"/>
    </location>
</feature>
<feature type="compositionally biased region" description="Acidic residues" evidence="3">
    <location>
        <begin position="22"/>
        <end position="32"/>
    </location>
</feature>
<dbReference type="InterPro" id="IPR001200">
    <property type="entry name" value="Phosducin"/>
</dbReference>
<comment type="similarity">
    <text evidence="1">Belongs to the phosducin family.</text>
</comment>
<reference evidence="5" key="1">
    <citation type="submission" date="2013-04" db="EMBL/GenBank/DDBJ databases">
        <authorList>
            <person name="Qu J."/>
            <person name="Murali S.C."/>
            <person name="Bandaranaike D."/>
            <person name="Bellair M."/>
            <person name="Blankenburg K."/>
            <person name="Chao H."/>
            <person name="Dinh H."/>
            <person name="Doddapaneni H."/>
            <person name="Downs B."/>
            <person name="Dugan-Rocha S."/>
            <person name="Elkadiri S."/>
            <person name="Gnanaolivu R.D."/>
            <person name="Hernandez B."/>
            <person name="Javaid M."/>
            <person name="Jayaseelan J.C."/>
            <person name="Lee S."/>
            <person name="Li M."/>
            <person name="Ming W."/>
            <person name="Munidasa M."/>
            <person name="Muniz J."/>
            <person name="Nguyen L."/>
            <person name="Ongeri F."/>
            <person name="Osuji N."/>
            <person name="Pu L.-L."/>
            <person name="Puazo M."/>
            <person name="Qu C."/>
            <person name="Quiroz J."/>
            <person name="Raj R."/>
            <person name="Weissenberger G."/>
            <person name="Xin Y."/>
            <person name="Zou X."/>
            <person name="Han Y."/>
            <person name="Richards S."/>
            <person name="Worley K."/>
            <person name="Muzny D."/>
            <person name="Gibbs R."/>
        </authorList>
    </citation>
    <scope>NUCLEOTIDE SEQUENCE</scope>
    <source>
        <strain evidence="5">Sampled in the wild</strain>
    </source>
</reference>
<feature type="compositionally biased region" description="Basic and acidic residues" evidence="3">
    <location>
        <begin position="1"/>
        <end position="14"/>
    </location>
</feature>
<dbReference type="PANTHER" id="PTHR46052:SF1">
    <property type="entry name" value="PHOSDUCIN-LIKE PROTEIN"/>
    <property type="match status" value="1"/>
</dbReference>
<dbReference type="Pfam" id="PF02114">
    <property type="entry name" value="Phosducin"/>
    <property type="match status" value="1"/>
</dbReference>
<dbReference type="OrthoDB" id="70588at2759"/>
<organism evidence="5 6">
    <name type="scientific">Ladona fulva</name>
    <name type="common">Scarce chaser dragonfly</name>
    <name type="synonym">Libellula fulva</name>
    <dbReference type="NCBI Taxonomy" id="123851"/>
    <lineage>
        <taxon>Eukaryota</taxon>
        <taxon>Metazoa</taxon>
        <taxon>Ecdysozoa</taxon>
        <taxon>Arthropoda</taxon>
        <taxon>Hexapoda</taxon>
        <taxon>Insecta</taxon>
        <taxon>Pterygota</taxon>
        <taxon>Palaeoptera</taxon>
        <taxon>Odonata</taxon>
        <taxon>Epiprocta</taxon>
        <taxon>Anisoptera</taxon>
        <taxon>Libelluloidea</taxon>
        <taxon>Libellulidae</taxon>
        <taxon>Ladona</taxon>
    </lineage>
</organism>
<dbReference type="CDD" id="cd02987">
    <property type="entry name" value="Phd_like_Phd"/>
    <property type="match status" value="1"/>
</dbReference>
<dbReference type="SUPFAM" id="SSF52833">
    <property type="entry name" value="Thioredoxin-like"/>
    <property type="match status" value="1"/>
</dbReference>
<evidence type="ECO:0000256" key="1">
    <source>
        <dbReference type="ARBA" id="ARBA00009686"/>
    </source>
</evidence>
<keyword evidence="2" id="KW-0597">Phosphoprotein</keyword>
<evidence type="ECO:0000256" key="3">
    <source>
        <dbReference type="SAM" id="MobiDB-lite"/>
    </source>
</evidence>
<dbReference type="EMBL" id="KZ308212">
    <property type="protein sequence ID" value="KAG8224833.1"/>
    <property type="molecule type" value="Genomic_DNA"/>
</dbReference>
<keyword evidence="6" id="KW-1185">Reference proteome</keyword>